<reference evidence="3" key="1">
    <citation type="submission" date="2017-09" db="EMBL/GenBank/DDBJ databases">
        <title>Depth-based differentiation of microbial function through sediment-hosted aquifers and enrichment of novel symbionts in the deep terrestrial subsurface.</title>
        <authorList>
            <person name="Probst A.J."/>
            <person name="Ladd B."/>
            <person name="Jarett J.K."/>
            <person name="Geller-Mcgrath D.E."/>
            <person name="Sieber C.M.K."/>
            <person name="Emerson J.B."/>
            <person name="Anantharaman K."/>
            <person name="Thomas B.C."/>
            <person name="Malmstrom R."/>
            <person name="Stieglmeier M."/>
            <person name="Klingl A."/>
            <person name="Woyke T."/>
            <person name="Ryan C.M."/>
            <person name="Banfield J.F."/>
        </authorList>
    </citation>
    <scope>NUCLEOTIDE SEQUENCE [LARGE SCALE GENOMIC DNA]</scope>
</reference>
<dbReference type="EMBL" id="PFEI01000216">
    <property type="protein sequence ID" value="PJE66505.1"/>
    <property type="molecule type" value="Genomic_DNA"/>
</dbReference>
<dbReference type="Proteomes" id="UP000229766">
    <property type="component" value="Unassembled WGS sequence"/>
</dbReference>
<dbReference type="Gene3D" id="3.40.50.300">
    <property type="entry name" value="P-loop containing nucleotide triphosphate hydrolases"/>
    <property type="match status" value="1"/>
</dbReference>
<dbReference type="InterPro" id="IPR027417">
    <property type="entry name" value="P-loop_NTPase"/>
</dbReference>
<accession>A0A2M8L0P4</accession>
<keyword evidence="2" id="KW-0347">Helicase</keyword>
<keyword evidence="2" id="KW-0378">Hydrolase</keyword>
<feature type="non-terminal residue" evidence="2">
    <location>
        <position position="1"/>
    </location>
</feature>
<name>A0A2M8L0P4_9BACT</name>
<protein>
    <submittedName>
        <fullName evidence="2">ATP-dependent DNA helicase PcrA</fullName>
    </submittedName>
</protein>
<gene>
    <name evidence="2" type="ORF">COU93_04005</name>
</gene>
<keyword evidence="2" id="KW-0547">Nucleotide-binding</keyword>
<feature type="compositionally biased region" description="Basic and acidic residues" evidence="1">
    <location>
        <begin position="46"/>
        <end position="60"/>
    </location>
</feature>
<comment type="caution">
    <text evidence="2">The sequence shown here is derived from an EMBL/GenBank/DDBJ whole genome shotgun (WGS) entry which is preliminary data.</text>
</comment>
<evidence type="ECO:0000256" key="1">
    <source>
        <dbReference type="SAM" id="MobiDB-lite"/>
    </source>
</evidence>
<dbReference type="GO" id="GO:0004386">
    <property type="term" value="F:helicase activity"/>
    <property type="evidence" value="ECO:0007669"/>
    <property type="project" value="UniProtKB-KW"/>
</dbReference>
<dbReference type="SUPFAM" id="SSF52540">
    <property type="entry name" value="P-loop containing nucleoside triphosphate hydrolases"/>
    <property type="match status" value="1"/>
</dbReference>
<keyword evidence="2" id="KW-0067">ATP-binding</keyword>
<sequence>GITRARELLYITYASRRLFFGKSSLNEASRFLFEIPSTLVEYDSRSEETRDYRSSRRFDSSDTNSDLVYDPDIY</sequence>
<evidence type="ECO:0000313" key="2">
    <source>
        <dbReference type="EMBL" id="PJE66505.1"/>
    </source>
</evidence>
<proteinExistence type="predicted"/>
<feature type="region of interest" description="Disordered" evidence="1">
    <location>
        <begin position="46"/>
        <end position="74"/>
    </location>
</feature>
<dbReference type="AlphaFoldDB" id="A0A2M8L0P4"/>
<organism evidence="2 3">
    <name type="scientific">Candidatus Shapirobacteria bacterium CG10_big_fil_rev_8_21_14_0_10_36_6</name>
    <dbReference type="NCBI Taxonomy" id="1974886"/>
    <lineage>
        <taxon>Bacteria</taxon>
        <taxon>Candidatus Shapironibacteriota</taxon>
    </lineage>
</organism>
<evidence type="ECO:0000313" key="3">
    <source>
        <dbReference type="Proteomes" id="UP000229766"/>
    </source>
</evidence>